<accession>C7LZJ7</accession>
<sequence>MSDPRAIAWTLRAYVSYARYYVDTLRAPHAMARLLDGVEVTGHEAFLEAVGRGEGCIVALAHVGNWDVAGVWASAAGAPVTAVAERLPEASVTSFFDRLRDALGIRVVPTGVQATRALLRTLREGGRVALVVDRDVTGSGRPGELFGRKVSVAAGPAVLSVLSGAPVYPAACYQLPGRRHLIRIWAPIMPPTQGSREARIEELHRRVVRALERQIQAAPSQWHNLVADARTVTT</sequence>
<proteinExistence type="predicted"/>
<evidence type="ECO:0000313" key="7">
    <source>
        <dbReference type="EMBL" id="ACU54155.1"/>
    </source>
</evidence>
<dbReference type="InterPro" id="IPR004960">
    <property type="entry name" value="LipA_acyltrans"/>
</dbReference>
<dbReference type="EMBL" id="CP001631">
    <property type="protein sequence ID" value="ACU54155.1"/>
    <property type="molecule type" value="Genomic_DNA"/>
</dbReference>
<evidence type="ECO:0000256" key="2">
    <source>
        <dbReference type="ARBA" id="ARBA00022475"/>
    </source>
</evidence>
<protein>
    <submittedName>
        <fullName evidence="7">Lipid A biosynthesis acyltransferase</fullName>
    </submittedName>
</protein>
<keyword evidence="6 7" id="KW-0012">Acyltransferase</keyword>
<keyword evidence="8" id="KW-1185">Reference proteome</keyword>
<keyword evidence="3" id="KW-0997">Cell inner membrane</keyword>
<comment type="subcellular location">
    <subcellularLocation>
        <location evidence="1">Cell inner membrane</location>
    </subcellularLocation>
</comment>
<evidence type="ECO:0000256" key="6">
    <source>
        <dbReference type="ARBA" id="ARBA00023315"/>
    </source>
</evidence>
<dbReference type="PANTHER" id="PTHR30606:SF10">
    <property type="entry name" value="PHOSPHATIDYLINOSITOL MANNOSIDE ACYLTRANSFERASE"/>
    <property type="match status" value="1"/>
</dbReference>
<dbReference type="PANTHER" id="PTHR30606">
    <property type="entry name" value="LIPID A BIOSYNTHESIS LAUROYL ACYLTRANSFERASE"/>
    <property type="match status" value="1"/>
</dbReference>
<keyword evidence="2" id="KW-1003">Cell membrane</keyword>
<evidence type="ECO:0000256" key="4">
    <source>
        <dbReference type="ARBA" id="ARBA00022679"/>
    </source>
</evidence>
<dbReference type="Pfam" id="PF03279">
    <property type="entry name" value="Lip_A_acyltrans"/>
    <property type="match status" value="1"/>
</dbReference>
<dbReference type="GO" id="GO:0016746">
    <property type="term" value="F:acyltransferase activity"/>
    <property type="evidence" value="ECO:0007669"/>
    <property type="project" value="UniProtKB-KW"/>
</dbReference>
<reference evidence="7 8" key="1">
    <citation type="journal article" date="2009" name="Stand. Genomic Sci.">
        <title>Complete genome sequence of Acidimicrobium ferrooxidans type strain (ICP).</title>
        <authorList>
            <person name="Clum A."/>
            <person name="Nolan M."/>
            <person name="Lang E."/>
            <person name="Glavina Del Rio T."/>
            <person name="Tice H."/>
            <person name="Copeland A."/>
            <person name="Cheng J.F."/>
            <person name="Lucas S."/>
            <person name="Chen F."/>
            <person name="Bruce D."/>
            <person name="Goodwin L."/>
            <person name="Pitluck S."/>
            <person name="Ivanova N."/>
            <person name="Mavrommatis K."/>
            <person name="Mikhailova N."/>
            <person name="Pati A."/>
            <person name="Chen A."/>
            <person name="Palaniappan K."/>
            <person name="Goker M."/>
            <person name="Spring S."/>
            <person name="Land M."/>
            <person name="Hauser L."/>
            <person name="Chang Y.J."/>
            <person name="Jeffries C.C."/>
            <person name="Chain P."/>
            <person name="Bristow J."/>
            <person name="Eisen J.A."/>
            <person name="Markowitz V."/>
            <person name="Hugenholtz P."/>
            <person name="Kyrpides N.C."/>
            <person name="Klenk H.P."/>
            <person name="Lapidus A."/>
        </authorList>
    </citation>
    <scope>NUCLEOTIDE SEQUENCE [LARGE SCALE GENOMIC DNA]</scope>
    <source>
        <strain evidence="8">DSM 10331 / JCM 15462 / NBRC 103882 / ICP</strain>
    </source>
</reference>
<keyword evidence="5" id="KW-0472">Membrane</keyword>
<dbReference type="GO" id="GO:0009247">
    <property type="term" value="P:glycolipid biosynthetic process"/>
    <property type="evidence" value="ECO:0007669"/>
    <property type="project" value="UniProtKB-ARBA"/>
</dbReference>
<dbReference type="STRING" id="525909.Afer_1224"/>
<name>C7LZJ7_ACIFD</name>
<organism evidence="7 8">
    <name type="scientific">Acidimicrobium ferrooxidans (strain DSM 10331 / JCM 15462 / NBRC 103882 / ICP)</name>
    <dbReference type="NCBI Taxonomy" id="525909"/>
    <lineage>
        <taxon>Bacteria</taxon>
        <taxon>Bacillati</taxon>
        <taxon>Actinomycetota</taxon>
        <taxon>Acidimicrobiia</taxon>
        <taxon>Acidimicrobiales</taxon>
        <taxon>Acidimicrobiaceae</taxon>
        <taxon>Acidimicrobium</taxon>
    </lineage>
</organism>
<dbReference type="KEGG" id="afo:Afer_1224"/>
<evidence type="ECO:0000256" key="3">
    <source>
        <dbReference type="ARBA" id="ARBA00022519"/>
    </source>
</evidence>
<evidence type="ECO:0000256" key="1">
    <source>
        <dbReference type="ARBA" id="ARBA00004533"/>
    </source>
</evidence>
<dbReference type="CDD" id="cd07984">
    <property type="entry name" value="LPLAT_LABLAT-like"/>
    <property type="match status" value="1"/>
</dbReference>
<gene>
    <name evidence="7" type="ordered locus">Afer_1224</name>
</gene>
<dbReference type="Proteomes" id="UP000000771">
    <property type="component" value="Chromosome"/>
</dbReference>
<dbReference type="eggNOG" id="COG1560">
    <property type="taxonomic scope" value="Bacteria"/>
</dbReference>
<dbReference type="HOGENOM" id="CLU_049421_3_1_11"/>
<keyword evidence="4 7" id="KW-0808">Transferase</keyword>
<dbReference type="AlphaFoldDB" id="C7LZJ7"/>
<evidence type="ECO:0000256" key="5">
    <source>
        <dbReference type="ARBA" id="ARBA00023136"/>
    </source>
</evidence>
<evidence type="ECO:0000313" key="8">
    <source>
        <dbReference type="Proteomes" id="UP000000771"/>
    </source>
</evidence>
<dbReference type="GO" id="GO:0005886">
    <property type="term" value="C:plasma membrane"/>
    <property type="evidence" value="ECO:0007669"/>
    <property type="project" value="UniProtKB-SubCell"/>
</dbReference>